<dbReference type="PROSITE" id="PS50109">
    <property type="entry name" value="HIS_KIN"/>
    <property type="match status" value="1"/>
</dbReference>
<dbReference type="InterPro" id="IPR036097">
    <property type="entry name" value="HisK_dim/P_sf"/>
</dbReference>
<comment type="catalytic activity">
    <reaction evidence="1">
        <text>ATP + protein L-histidine = ADP + protein N-phospho-L-histidine.</text>
        <dbReference type="EC" id="2.7.13.3"/>
    </reaction>
</comment>
<dbReference type="Pfam" id="PF02518">
    <property type="entry name" value="HATPase_c"/>
    <property type="match status" value="1"/>
</dbReference>
<dbReference type="RefSeq" id="WP_094413437.1">
    <property type="nucleotide sequence ID" value="NZ_NOXV01000223.1"/>
</dbReference>
<keyword evidence="10" id="KW-1185">Reference proteome</keyword>
<dbReference type="InterPro" id="IPR003661">
    <property type="entry name" value="HisK_dim/P_dom"/>
</dbReference>
<evidence type="ECO:0000256" key="6">
    <source>
        <dbReference type="ARBA" id="ARBA00023012"/>
    </source>
</evidence>
<evidence type="ECO:0000256" key="3">
    <source>
        <dbReference type="ARBA" id="ARBA00022553"/>
    </source>
</evidence>
<dbReference type="InterPro" id="IPR003594">
    <property type="entry name" value="HATPase_dom"/>
</dbReference>
<keyword evidence="4" id="KW-0808">Transferase</keyword>
<keyword evidence="7" id="KW-0472">Membrane</keyword>
<dbReference type="InterPro" id="IPR005467">
    <property type="entry name" value="His_kinase_dom"/>
</dbReference>
<comment type="caution">
    <text evidence="9">The sequence shown here is derived from an EMBL/GenBank/DDBJ whole genome shotgun (WGS) entry which is preliminary data.</text>
</comment>
<dbReference type="EMBL" id="NOXV01000223">
    <property type="protein sequence ID" value="OYQ38305.1"/>
    <property type="molecule type" value="Genomic_DNA"/>
</dbReference>
<keyword evidence="5 9" id="KW-0418">Kinase</keyword>
<dbReference type="CDD" id="cd00075">
    <property type="entry name" value="HATPase"/>
    <property type="match status" value="1"/>
</dbReference>
<dbReference type="PRINTS" id="PR00344">
    <property type="entry name" value="BCTRLSENSOR"/>
</dbReference>
<evidence type="ECO:0000259" key="8">
    <source>
        <dbReference type="PROSITE" id="PS50109"/>
    </source>
</evidence>
<dbReference type="Gene3D" id="1.10.287.130">
    <property type="match status" value="1"/>
</dbReference>
<evidence type="ECO:0000256" key="5">
    <source>
        <dbReference type="ARBA" id="ARBA00022777"/>
    </source>
</evidence>
<keyword evidence="7" id="KW-0812">Transmembrane</keyword>
<accession>A0A255ZBQ3</accession>
<evidence type="ECO:0000256" key="1">
    <source>
        <dbReference type="ARBA" id="ARBA00000085"/>
    </source>
</evidence>
<organism evidence="9 10">
    <name type="scientific">Flavobacterium cyanobacteriorum</name>
    <dbReference type="NCBI Taxonomy" id="2022802"/>
    <lineage>
        <taxon>Bacteria</taxon>
        <taxon>Pseudomonadati</taxon>
        <taxon>Bacteroidota</taxon>
        <taxon>Flavobacteriia</taxon>
        <taxon>Flavobacteriales</taxon>
        <taxon>Flavobacteriaceae</taxon>
        <taxon>Flavobacterium</taxon>
    </lineage>
</organism>
<dbReference type="Pfam" id="PF00512">
    <property type="entry name" value="HisKA"/>
    <property type="match status" value="1"/>
</dbReference>
<dbReference type="InterPro" id="IPR050351">
    <property type="entry name" value="BphY/WalK/GraS-like"/>
</dbReference>
<proteinExistence type="predicted"/>
<name>A0A255ZBQ3_9FLAO</name>
<dbReference type="GO" id="GO:0004721">
    <property type="term" value="F:phosphoprotein phosphatase activity"/>
    <property type="evidence" value="ECO:0007669"/>
    <property type="project" value="TreeGrafter"/>
</dbReference>
<evidence type="ECO:0000256" key="2">
    <source>
        <dbReference type="ARBA" id="ARBA00012438"/>
    </source>
</evidence>
<dbReference type="EC" id="2.7.13.3" evidence="2"/>
<gene>
    <name evidence="9" type="ORF">CHU92_05590</name>
</gene>
<feature type="transmembrane region" description="Helical" evidence="7">
    <location>
        <begin position="169"/>
        <end position="191"/>
    </location>
</feature>
<keyword evidence="6" id="KW-0902">Two-component regulatory system</keyword>
<feature type="domain" description="Histidine kinase" evidence="8">
    <location>
        <begin position="206"/>
        <end position="424"/>
    </location>
</feature>
<dbReference type="InterPro" id="IPR004358">
    <property type="entry name" value="Sig_transdc_His_kin-like_C"/>
</dbReference>
<dbReference type="OrthoDB" id="1933776at2"/>
<dbReference type="SUPFAM" id="SSF55874">
    <property type="entry name" value="ATPase domain of HSP90 chaperone/DNA topoisomerase II/histidine kinase"/>
    <property type="match status" value="1"/>
</dbReference>
<feature type="transmembrane region" description="Helical" evidence="7">
    <location>
        <begin position="6"/>
        <end position="28"/>
    </location>
</feature>
<dbReference type="SMART" id="SM00387">
    <property type="entry name" value="HATPase_c"/>
    <property type="match status" value="1"/>
</dbReference>
<dbReference type="SUPFAM" id="SSF47384">
    <property type="entry name" value="Homodimeric domain of signal transducing histidine kinase"/>
    <property type="match status" value="1"/>
</dbReference>
<dbReference type="Gene3D" id="3.30.565.10">
    <property type="entry name" value="Histidine kinase-like ATPase, C-terminal domain"/>
    <property type="match status" value="1"/>
</dbReference>
<evidence type="ECO:0000313" key="9">
    <source>
        <dbReference type="EMBL" id="OYQ38305.1"/>
    </source>
</evidence>
<dbReference type="PANTHER" id="PTHR45453">
    <property type="entry name" value="PHOSPHATE REGULON SENSOR PROTEIN PHOR"/>
    <property type="match status" value="1"/>
</dbReference>
<dbReference type="GO" id="GO:0005886">
    <property type="term" value="C:plasma membrane"/>
    <property type="evidence" value="ECO:0007669"/>
    <property type="project" value="TreeGrafter"/>
</dbReference>
<dbReference type="SMART" id="SM00388">
    <property type="entry name" value="HisKA"/>
    <property type="match status" value="1"/>
</dbReference>
<keyword evidence="3" id="KW-0597">Phosphoprotein</keyword>
<dbReference type="Proteomes" id="UP000216605">
    <property type="component" value="Unassembled WGS sequence"/>
</dbReference>
<dbReference type="InterPro" id="IPR036890">
    <property type="entry name" value="HATPase_C_sf"/>
</dbReference>
<dbReference type="GO" id="GO:0016036">
    <property type="term" value="P:cellular response to phosphate starvation"/>
    <property type="evidence" value="ECO:0007669"/>
    <property type="project" value="TreeGrafter"/>
</dbReference>
<dbReference type="CDD" id="cd00082">
    <property type="entry name" value="HisKA"/>
    <property type="match status" value="1"/>
</dbReference>
<dbReference type="AlphaFoldDB" id="A0A255ZBQ3"/>
<evidence type="ECO:0000313" key="10">
    <source>
        <dbReference type="Proteomes" id="UP000216605"/>
    </source>
</evidence>
<sequence length="426" mass="49097">MRFTKLNIIVLIGLFAIIGVITTQVLTLSRAYRFEKKEVGEKIHFALQDVVDKIYRDNKNELPNTTPIKKVSEDYYVVNVNDVFEAEILEYYLKAEFQKVKLDMDYEYAIYDCASDEMMYGQYIAAGGKAAAGKARCANCFTKREGLVYYFAIRFPNLRYNYITSLQQYWIYTGVLFLVLVIYVYSVLLLLKQKKYTELQKDFINNMTHEFKTPLSSILIASNYAARQEAIENNPRLNKYLQIIIQQSNKLNQHIERILNVAKSDANLQSLEKKDIDIIETLSLVRENALLKHEKAAISISSDKESYRIRADEFHVYNIIYNIVENAIKYGADQPSVDISVKQTVKGLQLLFTDNGPGIPDAHIDYVFDKFYRVPRQNKKEVEGFGIGLFYVKKICELHGWKIGIKNNERSTGLAIAIAIPKNNIV</sequence>
<dbReference type="PANTHER" id="PTHR45453:SF1">
    <property type="entry name" value="PHOSPHATE REGULON SENSOR PROTEIN PHOR"/>
    <property type="match status" value="1"/>
</dbReference>
<dbReference type="GO" id="GO:0000155">
    <property type="term" value="F:phosphorelay sensor kinase activity"/>
    <property type="evidence" value="ECO:0007669"/>
    <property type="project" value="InterPro"/>
</dbReference>
<evidence type="ECO:0000256" key="7">
    <source>
        <dbReference type="SAM" id="Phobius"/>
    </source>
</evidence>
<reference evidence="9 10" key="1">
    <citation type="submission" date="2017-07" db="EMBL/GenBank/DDBJ databases">
        <title>Flavobacterium cyanobacteriorum sp. nov., isolated from cyanobacterial aggregates in a eutrophic lake.</title>
        <authorList>
            <person name="Cai H."/>
        </authorList>
    </citation>
    <scope>NUCLEOTIDE SEQUENCE [LARGE SCALE GENOMIC DNA]</scope>
    <source>
        <strain evidence="9 10">TH021</strain>
    </source>
</reference>
<protein>
    <recommendedName>
        <fullName evidence="2">histidine kinase</fullName>
        <ecNumber evidence="2">2.7.13.3</ecNumber>
    </recommendedName>
</protein>
<evidence type="ECO:0000256" key="4">
    <source>
        <dbReference type="ARBA" id="ARBA00022679"/>
    </source>
</evidence>
<keyword evidence="7" id="KW-1133">Transmembrane helix</keyword>